<proteinExistence type="predicted"/>
<protein>
    <recommendedName>
        <fullName evidence="3">Transmembrane protein</fullName>
    </recommendedName>
</protein>
<keyword evidence="2" id="KW-1185">Reference proteome</keyword>
<dbReference type="Proteomes" id="UP000809910">
    <property type="component" value="Unassembled WGS sequence"/>
</dbReference>
<gene>
    <name evidence="1" type="ORF">I5282_12825</name>
</gene>
<dbReference type="PANTHER" id="PTHR47197">
    <property type="entry name" value="PROTEIN NIRF"/>
    <property type="match status" value="1"/>
</dbReference>
<evidence type="ECO:0000313" key="1">
    <source>
        <dbReference type="EMBL" id="MBL7527448.1"/>
    </source>
</evidence>
<dbReference type="PANTHER" id="PTHR47197:SF3">
    <property type="entry name" value="DIHYDRO-HEME D1 DEHYDROGENASE"/>
    <property type="match status" value="1"/>
</dbReference>
<comment type="caution">
    <text evidence="1">The sequence shown here is derived from an EMBL/GenBank/DDBJ whole genome shotgun (WGS) entry which is preliminary data.</text>
</comment>
<dbReference type="Gene3D" id="2.130.10.10">
    <property type="entry name" value="YVTN repeat-like/Quinoprotein amine dehydrogenase"/>
    <property type="match status" value="2"/>
</dbReference>
<dbReference type="EMBL" id="JADWVN010000026">
    <property type="protein sequence ID" value="MBL7527448.1"/>
    <property type="molecule type" value="Genomic_DNA"/>
</dbReference>
<sequence>MYKDRSKLMSNILLSLLATGLFITSTLSFALPFNIVPKAGTQLPTSFKNGQTVFAYYTVSNNTLSSRNGNFVKYLPVNVTQVTSNGTYPDTCGSLFNLNGKGQAGSSCTLQLRISGVVNKDDLDPHHHLFVCFPGGITCAGTQYQLSVSQDLTAYITGYNNKDITKCPIQSNGSFSSCSKAGSIVNPPSGLAFIPNGPIVWFPENGSNFITSCTIKNDGDLTACGDILNISLPYAVAFHPSGKYVYIANNSSSIVTYCSLTNSNIPESCQQTGSGFSYPISIAINPAGTYAYLLDNVYPALGGAVSSCQISSNGSLTNCIINTNAFFNAPTSLAINPANPLIVYVTSSAANSILSCSISASNGTILSCSQLNTPIQNPYAIAVNTTGTFAYVTSFVGNSVYYCSITPNGAFGSCTLTGSGFNSPNGIALY</sequence>
<dbReference type="InterPro" id="IPR015943">
    <property type="entry name" value="WD40/YVTN_repeat-like_dom_sf"/>
</dbReference>
<reference evidence="1 2" key="1">
    <citation type="submission" date="2020-12" db="EMBL/GenBank/DDBJ databases">
        <title>WGS of Legionella: environmental sample.</title>
        <authorList>
            <person name="Cristino S."/>
            <person name="Girolamini L."/>
            <person name="Salaris S."/>
            <person name="Pascale M.R."/>
            <person name="Mazzotta M."/>
            <person name="Orsini M."/>
            <person name="Grottola A."/>
        </authorList>
    </citation>
    <scope>NUCLEOTIDE SEQUENCE [LARGE SCALE GENOMIC DNA]</scope>
    <source>
        <strain evidence="1 2">30cs62</strain>
    </source>
</reference>
<name>A0ABS1WDM2_9GAMM</name>
<dbReference type="RefSeq" id="WP_203112868.1">
    <property type="nucleotide sequence ID" value="NZ_JADOBG010000022.1"/>
</dbReference>
<dbReference type="SUPFAM" id="SSF63825">
    <property type="entry name" value="YWTD domain"/>
    <property type="match status" value="1"/>
</dbReference>
<dbReference type="InterPro" id="IPR051200">
    <property type="entry name" value="Host-pathogen_enzymatic-act"/>
</dbReference>
<evidence type="ECO:0000313" key="2">
    <source>
        <dbReference type="Proteomes" id="UP000809910"/>
    </source>
</evidence>
<evidence type="ECO:0008006" key="3">
    <source>
        <dbReference type="Google" id="ProtNLM"/>
    </source>
</evidence>
<accession>A0ABS1WDM2</accession>
<organism evidence="1 2">
    <name type="scientific">Legionella bononiensis</name>
    <dbReference type="NCBI Taxonomy" id="2793102"/>
    <lineage>
        <taxon>Bacteria</taxon>
        <taxon>Pseudomonadati</taxon>
        <taxon>Pseudomonadota</taxon>
        <taxon>Gammaproteobacteria</taxon>
        <taxon>Legionellales</taxon>
        <taxon>Legionellaceae</taxon>
        <taxon>Legionella</taxon>
    </lineage>
</organism>